<dbReference type="Pfam" id="PF01152">
    <property type="entry name" value="Bac_globin"/>
    <property type="match status" value="1"/>
</dbReference>
<organism evidence="5 6">
    <name type="scientific">Novosphingobium colocasiae</name>
    <dbReference type="NCBI Taxonomy" id="1256513"/>
    <lineage>
        <taxon>Bacteria</taxon>
        <taxon>Pseudomonadati</taxon>
        <taxon>Pseudomonadota</taxon>
        <taxon>Alphaproteobacteria</taxon>
        <taxon>Sphingomonadales</taxon>
        <taxon>Sphingomonadaceae</taxon>
        <taxon>Novosphingobium</taxon>
    </lineage>
</organism>
<keyword evidence="1" id="KW-0813">Transport</keyword>
<dbReference type="GO" id="GO:0019825">
    <property type="term" value="F:oxygen binding"/>
    <property type="evidence" value="ECO:0007669"/>
    <property type="project" value="InterPro"/>
</dbReference>
<evidence type="ECO:0000313" key="6">
    <source>
        <dbReference type="Proteomes" id="UP000648075"/>
    </source>
</evidence>
<evidence type="ECO:0000256" key="1">
    <source>
        <dbReference type="ARBA" id="ARBA00022448"/>
    </source>
</evidence>
<evidence type="ECO:0000256" key="3">
    <source>
        <dbReference type="ARBA" id="ARBA00022723"/>
    </source>
</evidence>
<accession>A0A918PEU4</accession>
<comment type="caution">
    <text evidence="5">The sequence shown here is derived from an EMBL/GenBank/DDBJ whole genome shotgun (WGS) entry which is preliminary data.</text>
</comment>
<dbReference type="AlphaFoldDB" id="A0A918PEU4"/>
<evidence type="ECO:0000313" key="5">
    <source>
        <dbReference type="EMBL" id="GGZ04903.1"/>
    </source>
</evidence>
<proteinExistence type="predicted"/>
<reference evidence="5" key="1">
    <citation type="journal article" date="2014" name="Int. J. Syst. Evol. Microbiol.">
        <title>Complete genome sequence of Corynebacterium casei LMG S-19264T (=DSM 44701T), isolated from a smear-ripened cheese.</title>
        <authorList>
            <consortium name="US DOE Joint Genome Institute (JGI-PGF)"/>
            <person name="Walter F."/>
            <person name="Albersmeier A."/>
            <person name="Kalinowski J."/>
            <person name="Ruckert C."/>
        </authorList>
    </citation>
    <scope>NUCLEOTIDE SEQUENCE</scope>
    <source>
        <strain evidence="5">KCTC 32255</strain>
    </source>
</reference>
<dbReference type="InterPro" id="IPR009050">
    <property type="entry name" value="Globin-like_sf"/>
</dbReference>
<gene>
    <name evidence="5" type="ORF">GCM10011614_19680</name>
</gene>
<reference evidence="5" key="2">
    <citation type="submission" date="2020-09" db="EMBL/GenBank/DDBJ databases">
        <authorList>
            <person name="Sun Q."/>
            <person name="Kim S."/>
        </authorList>
    </citation>
    <scope>NUCLEOTIDE SEQUENCE</scope>
    <source>
        <strain evidence="5">KCTC 32255</strain>
    </source>
</reference>
<evidence type="ECO:0000256" key="2">
    <source>
        <dbReference type="ARBA" id="ARBA00022617"/>
    </source>
</evidence>
<keyword evidence="6" id="KW-1185">Reference proteome</keyword>
<dbReference type="EMBL" id="BMZA01000006">
    <property type="protein sequence ID" value="GGZ04903.1"/>
    <property type="molecule type" value="Genomic_DNA"/>
</dbReference>
<name>A0A918PEU4_9SPHN</name>
<protein>
    <recommendedName>
        <fullName evidence="7">Globin</fullName>
    </recommendedName>
</protein>
<dbReference type="InterPro" id="IPR012292">
    <property type="entry name" value="Globin/Proto"/>
</dbReference>
<keyword evidence="4" id="KW-0408">Iron</keyword>
<sequence>MTPIKAVSHDEDYQPTIARSCLFGPTLFPERYAVTTAEAPVQTQTPQTPFYRLGGAPVFEAICERFYDLMDQDPAYDDLRRMHAPDLSPMRELLPQFLAGWAGGPRDWFDANPGKCMMSMHKPFPIDRKTAGQWADAMERAIADVSPEPADVAKAMGEVLAHMARGMARD</sequence>
<dbReference type="Gene3D" id="1.10.490.10">
    <property type="entry name" value="Globins"/>
    <property type="match status" value="1"/>
</dbReference>
<evidence type="ECO:0000256" key="4">
    <source>
        <dbReference type="ARBA" id="ARBA00023004"/>
    </source>
</evidence>
<dbReference type="GO" id="GO:0046872">
    <property type="term" value="F:metal ion binding"/>
    <property type="evidence" value="ECO:0007669"/>
    <property type="project" value="UniProtKB-KW"/>
</dbReference>
<keyword evidence="3" id="KW-0479">Metal-binding</keyword>
<dbReference type="CDD" id="cd14773">
    <property type="entry name" value="TrHb2_PhHbO-like_O"/>
    <property type="match status" value="1"/>
</dbReference>
<keyword evidence="2" id="KW-0349">Heme</keyword>
<dbReference type="Proteomes" id="UP000648075">
    <property type="component" value="Unassembled WGS sequence"/>
</dbReference>
<dbReference type="InterPro" id="IPR001486">
    <property type="entry name" value="Hemoglobin_trunc"/>
</dbReference>
<dbReference type="GO" id="GO:0020037">
    <property type="term" value="F:heme binding"/>
    <property type="evidence" value="ECO:0007669"/>
    <property type="project" value="InterPro"/>
</dbReference>
<evidence type="ECO:0008006" key="7">
    <source>
        <dbReference type="Google" id="ProtNLM"/>
    </source>
</evidence>
<dbReference type="SUPFAM" id="SSF46458">
    <property type="entry name" value="Globin-like"/>
    <property type="match status" value="1"/>
</dbReference>